<dbReference type="EMBL" id="CP036272">
    <property type="protein sequence ID" value="QDT62541.1"/>
    <property type="molecule type" value="Genomic_DNA"/>
</dbReference>
<evidence type="ECO:0000256" key="1">
    <source>
        <dbReference type="ARBA" id="ARBA00008779"/>
    </source>
</evidence>
<evidence type="ECO:0000256" key="3">
    <source>
        <dbReference type="ARBA" id="ARBA00022801"/>
    </source>
</evidence>
<dbReference type="AlphaFoldDB" id="A0A517T2H3"/>
<dbReference type="InterPro" id="IPR000917">
    <property type="entry name" value="Sulfatase_N"/>
</dbReference>
<dbReference type="Gene3D" id="3.30.1120.10">
    <property type="match status" value="1"/>
</dbReference>
<comment type="similarity">
    <text evidence="1">Belongs to the sulfatase family.</text>
</comment>
<organism evidence="7 8">
    <name type="scientific">Stieleria bergensis</name>
    <dbReference type="NCBI Taxonomy" id="2528025"/>
    <lineage>
        <taxon>Bacteria</taxon>
        <taxon>Pseudomonadati</taxon>
        <taxon>Planctomycetota</taxon>
        <taxon>Planctomycetia</taxon>
        <taxon>Pirellulales</taxon>
        <taxon>Pirellulaceae</taxon>
        <taxon>Stieleria</taxon>
    </lineage>
</organism>
<dbReference type="PANTHER" id="PTHR42693:SF53">
    <property type="entry name" value="ENDO-4-O-SULFATASE"/>
    <property type="match status" value="1"/>
</dbReference>
<dbReference type="InterPro" id="IPR024607">
    <property type="entry name" value="Sulfatase_CS"/>
</dbReference>
<dbReference type="Pfam" id="PF00884">
    <property type="entry name" value="Sulfatase"/>
    <property type="match status" value="1"/>
</dbReference>
<keyword evidence="2" id="KW-0479">Metal-binding</keyword>
<accession>A0A517T2H3</accession>
<keyword evidence="8" id="KW-1185">Reference proteome</keyword>
<dbReference type="GO" id="GO:0004065">
    <property type="term" value="F:arylsulfatase activity"/>
    <property type="evidence" value="ECO:0007669"/>
    <property type="project" value="UniProtKB-EC"/>
</dbReference>
<reference evidence="7 8" key="1">
    <citation type="submission" date="2019-02" db="EMBL/GenBank/DDBJ databases">
        <title>Deep-cultivation of Planctomycetes and their phenomic and genomic characterization uncovers novel biology.</title>
        <authorList>
            <person name="Wiegand S."/>
            <person name="Jogler M."/>
            <person name="Boedeker C."/>
            <person name="Pinto D."/>
            <person name="Vollmers J."/>
            <person name="Rivas-Marin E."/>
            <person name="Kohn T."/>
            <person name="Peeters S.H."/>
            <person name="Heuer A."/>
            <person name="Rast P."/>
            <person name="Oberbeckmann S."/>
            <person name="Bunk B."/>
            <person name="Jeske O."/>
            <person name="Meyerdierks A."/>
            <person name="Storesund J.E."/>
            <person name="Kallscheuer N."/>
            <person name="Luecker S."/>
            <person name="Lage O.M."/>
            <person name="Pohl T."/>
            <person name="Merkel B.J."/>
            <person name="Hornburger P."/>
            <person name="Mueller R.-W."/>
            <person name="Bruemmer F."/>
            <person name="Labrenz M."/>
            <person name="Spormann A.M."/>
            <person name="Op den Camp H."/>
            <person name="Overmann J."/>
            <person name="Amann R."/>
            <person name="Jetten M.S.M."/>
            <person name="Mascher T."/>
            <person name="Medema M.H."/>
            <person name="Devos D.P."/>
            <person name="Kaster A.-K."/>
            <person name="Ovreas L."/>
            <person name="Rohde M."/>
            <person name="Galperin M.Y."/>
            <person name="Jogler C."/>
        </authorList>
    </citation>
    <scope>NUCLEOTIDE SEQUENCE [LARGE SCALE GENOMIC DNA]</scope>
    <source>
        <strain evidence="7 8">SV_7m_r</strain>
    </source>
</reference>
<dbReference type="CDD" id="cd16143">
    <property type="entry name" value="ARS_like"/>
    <property type="match status" value="1"/>
</dbReference>
<dbReference type="EC" id="3.1.6.1" evidence="7"/>
<sequence length="757" mass="83574" precursor="true">MMNKLLCLVLLIGLGTTCQAADPRPAKPNLIVMMADDMGIGDTSAYLGVRLSPSGPPIERTLRTPHLESFARSATLFTDGYAPASMCSATRYSLLTGRFAHRSSLKYQGWLPHGPNQPLIQRALTTLPEMLQQNGYRTAGIGKYHVGMSFDDGDGQPADDFYFHDVDFTKPLLDGPTHHGFDEYFGVPGNTEDPLDTEPRVLIRNDRFVFTDRSRMQLIGMKNRAGRILAAPDWDQRDLGPLYLQEAESFLDRQAAQAAQPFFLYYVPNANHLQRNPQGDYAVPDHVGGQAIQGQSRYSDGGIASDREDMVLENDVVFGRLLKKLRSTDDPRWPGHKLDENTLIIFTSDNGPNTGDNLGRNQESGGLRGKKAKLWEGGIRVPFIVSWPAVLEGAKVNRSIVTLTDLYATLARLAGHSLAADEAQDSYDVFDYWTGSLKTADDRPRVFFCHLGPPYLNDALAIRQGSHKLIVDGGLVMPWGRWSSQGSRGDARPTVLYDLTKNLYEDGDISSQSADPIASELAATLLKIHNRGHARELAVADGAELFADPGWHNLRNDVTGEVGFEFQLVGGRGDKLVTHLGMFDDHGKDTPVRPARAIPTEQASDQPSAQAAQGKNRQLLASHVLRLLRMESGKAVEIARCQVTPGAEGELRDCFRYIRLKHPVRLERQAVYVLLMSTSVADGDHFRDAASFDGLSPQVHPWIEIRRSRFVRNGNLESALELPAFEDLSPAYSRHRAPVGPTLLFQPAALGTVRVPL</sequence>
<evidence type="ECO:0000259" key="6">
    <source>
        <dbReference type="Pfam" id="PF00884"/>
    </source>
</evidence>
<dbReference type="InterPro" id="IPR017850">
    <property type="entry name" value="Alkaline_phosphatase_core_sf"/>
</dbReference>
<keyword evidence="4" id="KW-0106">Calcium</keyword>
<evidence type="ECO:0000256" key="2">
    <source>
        <dbReference type="ARBA" id="ARBA00022723"/>
    </source>
</evidence>
<gene>
    <name evidence="7" type="primary">atsA_81</name>
    <name evidence="7" type="ORF">SV7mr_50890</name>
</gene>
<evidence type="ECO:0000256" key="5">
    <source>
        <dbReference type="SAM" id="SignalP"/>
    </source>
</evidence>
<dbReference type="InterPro" id="IPR050738">
    <property type="entry name" value="Sulfatase"/>
</dbReference>
<evidence type="ECO:0000313" key="7">
    <source>
        <dbReference type="EMBL" id="QDT62541.1"/>
    </source>
</evidence>
<feature type="domain" description="Sulfatase N-terminal" evidence="6">
    <location>
        <begin position="28"/>
        <end position="415"/>
    </location>
</feature>
<keyword evidence="5" id="KW-0732">Signal</keyword>
<dbReference type="PROSITE" id="PS00149">
    <property type="entry name" value="SULFATASE_2"/>
    <property type="match status" value="1"/>
</dbReference>
<dbReference type="RefSeq" id="WP_145277364.1">
    <property type="nucleotide sequence ID" value="NZ_CP036272.1"/>
</dbReference>
<protein>
    <submittedName>
        <fullName evidence="7">Arylsulfatase</fullName>
        <ecNumber evidence="7">3.1.6.1</ecNumber>
    </submittedName>
</protein>
<dbReference type="Gene3D" id="3.40.720.10">
    <property type="entry name" value="Alkaline Phosphatase, subunit A"/>
    <property type="match status" value="1"/>
</dbReference>
<dbReference type="Proteomes" id="UP000315003">
    <property type="component" value="Chromosome"/>
</dbReference>
<proteinExistence type="inferred from homology"/>
<dbReference type="SUPFAM" id="SSF53649">
    <property type="entry name" value="Alkaline phosphatase-like"/>
    <property type="match status" value="1"/>
</dbReference>
<evidence type="ECO:0000313" key="8">
    <source>
        <dbReference type="Proteomes" id="UP000315003"/>
    </source>
</evidence>
<dbReference type="OrthoDB" id="9803751at2"/>
<feature type="signal peptide" evidence="5">
    <location>
        <begin position="1"/>
        <end position="20"/>
    </location>
</feature>
<evidence type="ECO:0000256" key="4">
    <source>
        <dbReference type="ARBA" id="ARBA00022837"/>
    </source>
</evidence>
<name>A0A517T2H3_9BACT</name>
<dbReference type="GO" id="GO:0046872">
    <property type="term" value="F:metal ion binding"/>
    <property type="evidence" value="ECO:0007669"/>
    <property type="project" value="UniProtKB-KW"/>
</dbReference>
<dbReference type="PANTHER" id="PTHR42693">
    <property type="entry name" value="ARYLSULFATASE FAMILY MEMBER"/>
    <property type="match status" value="1"/>
</dbReference>
<keyword evidence="3 7" id="KW-0378">Hydrolase</keyword>
<feature type="chain" id="PRO_5021986598" evidence="5">
    <location>
        <begin position="21"/>
        <end position="757"/>
    </location>
</feature>